<organism evidence="1 2">
    <name type="scientific">Microbispora siamensis</name>
    <dbReference type="NCBI Taxonomy" id="564413"/>
    <lineage>
        <taxon>Bacteria</taxon>
        <taxon>Bacillati</taxon>
        <taxon>Actinomycetota</taxon>
        <taxon>Actinomycetes</taxon>
        <taxon>Streptosporangiales</taxon>
        <taxon>Streptosporangiaceae</taxon>
        <taxon>Microbispora</taxon>
    </lineage>
</organism>
<evidence type="ECO:0000313" key="2">
    <source>
        <dbReference type="Proteomes" id="UP000660454"/>
    </source>
</evidence>
<dbReference type="Proteomes" id="UP000660454">
    <property type="component" value="Unassembled WGS sequence"/>
</dbReference>
<keyword evidence="2" id="KW-1185">Reference proteome</keyword>
<gene>
    <name evidence="1" type="ORF">Msi02_48100</name>
</gene>
<sequence>MADDGRFNIGLIYDVTKVLEQHGYRLPEGEGRTSALGAFAGVLLHLVDTYEGRRDVLGDKVA</sequence>
<reference evidence="1 2" key="1">
    <citation type="submission" date="2021-01" db="EMBL/GenBank/DDBJ databases">
        <title>Whole genome shotgun sequence of Microbispora siamensis NBRC 104113.</title>
        <authorList>
            <person name="Komaki H."/>
            <person name="Tamura T."/>
        </authorList>
    </citation>
    <scope>NUCLEOTIDE SEQUENCE [LARGE SCALE GENOMIC DNA]</scope>
    <source>
        <strain evidence="1 2">NBRC 104113</strain>
    </source>
</reference>
<accession>A0ABQ4GRI9</accession>
<dbReference type="RefSeq" id="WP_204050337.1">
    <property type="nucleotide sequence ID" value="NZ_BOOF01000029.1"/>
</dbReference>
<proteinExistence type="predicted"/>
<comment type="caution">
    <text evidence="1">The sequence shown here is derived from an EMBL/GenBank/DDBJ whole genome shotgun (WGS) entry which is preliminary data.</text>
</comment>
<name>A0ABQ4GRI9_9ACTN</name>
<protein>
    <submittedName>
        <fullName evidence="1">Uncharacterized protein</fullName>
    </submittedName>
</protein>
<evidence type="ECO:0000313" key="1">
    <source>
        <dbReference type="EMBL" id="GIH63993.1"/>
    </source>
</evidence>
<dbReference type="EMBL" id="BOOF01000029">
    <property type="protein sequence ID" value="GIH63993.1"/>
    <property type="molecule type" value="Genomic_DNA"/>
</dbReference>